<feature type="transmembrane region" description="Helical" evidence="1">
    <location>
        <begin position="64"/>
        <end position="87"/>
    </location>
</feature>
<name>A0A858RQW7_9BACT</name>
<feature type="transmembrane region" description="Helical" evidence="1">
    <location>
        <begin position="6"/>
        <end position="23"/>
    </location>
</feature>
<evidence type="ECO:0000313" key="2">
    <source>
        <dbReference type="EMBL" id="QJE99041.1"/>
    </source>
</evidence>
<dbReference type="KEGG" id="luo:HHL09_25760"/>
<evidence type="ECO:0000313" key="3">
    <source>
        <dbReference type="Proteomes" id="UP000501812"/>
    </source>
</evidence>
<dbReference type="Proteomes" id="UP000501812">
    <property type="component" value="Chromosome"/>
</dbReference>
<evidence type="ECO:0000256" key="1">
    <source>
        <dbReference type="SAM" id="Phobius"/>
    </source>
</evidence>
<keyword evidence="1" id="KW-0472">Membrane</keyword>
<dbReference type="EMBL" id="CP051774">
    <property type="protein sequence ID" value="QJE99041.1"/>
    <property type="molecule type" value="Genomic_DNA"/>
</dbReference>
<keyword evidence="3" id="KW-1185">Reference proteome</keyword>
<gene>
    <name evidence="2" type="ORF">HHL09_25760</name>
</gene>
<feature type="transmembrane region" description="Helical" evidence="1">
    <location>
        <begin position="118"/>
        <end position="139"/>
    </location>
</feature>
<sequence>MGSIMVLFGGLLISIATMIYFVATPPRFGSSYIDLFGSGLGGACAIVVGTGIRKLDEKSKVHAALLAGLGLFVLFPVGTILCAYLLFLTLSEKGRVVFSEDYKQVVSRTPGMRAKIPFVVWIILVLAILEAVLVQNPFYGWCLPRGNEPGAGM</sequence>
<keyword evidence="1" id="KW-0812">Transmembrane</keyword>
<keyword evidence="1" id="KW-1133">Transmembrane helix</keyword>
<reference evidence="2 3" key="1">
    <citation type="submission" date="2020-04" db="EMBL/GenBank/DDBJ databases">
        <title>Luteolibacter sp. G-1-1-1 isolated from soil.</title>
        <authorList>
            <person name="Dahal R.H."/>
        </authorList>
    </citation>
    <scope>NUCLEOTIDE SEQUENCE [LARGE SCALE GENOMIC DNA]</scope>
    <source>
        <strain evidence="2 3">G-1-1-1</strain>
    </source>
</reference>
<feature type="transmembrane region" description="Helical" evidence="1">
    <location>
        <begin position="35"/>
        <end position="52"/>
    </location>
</feature>
<dbReference type="AlphaFoldDB" id="A0A858RQW7"/>
<accession>A0A858RQW7</accession>
<protein>
    <submittedName>
        <fullName evidence="2">Uncharacterized protein</fullName>
    </submittedName>
</protein>
<organism evidence="2 3">
    <name type="scientific">Luteolibacter luteus</name>
    <dbReference type="NCBI Taxonomy" id="2728835"/>
    <lineage>
        <taxon>Bacteria</taxon>
        <taxon>Pseudomonadati</taxon>
        <taxon>Verrucomicrobiota</taxon>
        <taxon>Verrucomicrobiia</taxon>
        <taxon>Verrucomicrobiales</taxon>
        <taxon>Verrucomicrobiaceae</taxon>
        <taxon>Luteolibacter</taxon>
    </lineage>
</organism>
<proteinExistence type="predicted"/>
<dbReference type="RefSeq" id="WP_169457527.1">
    <property type="nucleotide sequence ID" value="NZ_CP051774.1"/>
</dbReference>